<evidence type="ECO:0000313" key="2">
    <source>
        <dbReference type="EMBL" id="RDY33063.1"/>
    </source>
</evidence>
<protein>
    <submittedName>
        <fullName evidence="2">N-acetyltransferase</fullName>
    </submittedName>
</protein>
<keyword evidence="2" id="KW-0808">Transferase</keyword>
<dbReference type="RefSeq" id="WP_094378839.1">
    <property type="nucleotide sequence ID" value="NZ_NOKA02000001.1"/>
</dbReference>
<dbReference type="Gene3D" id="3.40.630.30">
    <property type="match status" value="1"/>
</dbReference>
<dbReference type="EMBL" id="NOKA02000001">
    <property type="protein sequence ID" value="RDY33063.1"/>
    <property type="molecule type" value="Genomic_DNA"/>
</dbReference>
<dbReference type="PROSITE" id="PS51186">
    <property type="entry name" value="GNAT"/>
    <property type="match status" value="1"/>
</dbReference>
<organism evidence="2 3">
    <name type="scientific">Lachnotalea glycerini</name>
    <dbReference type="NCBI Taxonomy" id="1763509"/>
    <lineage>
        <taxon>Bacteria</taxon>
        <taxon>Bacillati</taxon>
        <taxon>Bacillota</taxon>
        <taxon>Clostridia</taxon>
        <taxon>Lachnospirales</taxon>
        <taxon>Lachnospiraceae</taxon>
        <taxon>Lachnotalea</taxon>
    </lineage>
</organism>
<dbReference type="OrthoDB" id="9797178at2"/>
<keyword evidence="3" id="KW-1185">Reference proteome</keyword>
<gene>
    <name evidence="2" type="ORF">CG710_000600</name>
</gene>
<accession>A0A371JK03</accession>
<dbReference type="Proteomes" id="UP000216411">
    <property type="component" value="Unassembled WGS sequence"/>
</dbReference>
<dbReference type="InterPro" id="IPR000182">
    <property type="entry name" value="GNAT_dom"/>
</dbReference>
<feature type="domain" description="N-acetyltransferase" evidence="1">
    <location>
        <begin position="1"/>
        <end position="157"/>
    </location>
</feature>
<comment type="caution">
    <text evidence="2">The sequence shown here is derived from an EMBL/GenBank/DDBJ whole genome shotgun (WGS) entry which is preliminary data.</text>
</comment>
<proteinExistence type="predicted"/>
<dbReference type="SUPFAM" id="SSF55729">
    <property type="entry name" value="Acyl-CoA N-acyltransferases (Nat)"/>
    <property type="match status" value="1"/>
</dbReference>
<dbReference type="InterPro" id="IPR016181">
    <property type="entry name" value="Acyl_CoA_acyltransferase"/>
</dbReference>
<name>A0A371JK03_9FIRM</name>
<evidence type="ECO:0000259" key="1">
    <source>
        <dbReference type="PROSITE" id="PS51186"/>
    </source>
</evidence>
<reference evidence="2 3" key="1">
    <citation type="journal article" date="2017" name="Genome Announc.">
        <title>Draft Genome Sequence of a Sporulating and Motile Strain of Lachnotalea glycerini Isolated from Water in Quebec City, Canada.</title>
        <authorList>
            <person name="Maheux A.F."/>
            <person name="Boudreau D.K."/>
            <person name="Berube E."/>
            <person name="Boissinot M."/>
            <person name="Raymond F."/>
            <person name="Brodeur S."/>
            <person name="Corbeil J."/>
            <person name="Isabel S."/>
            <person name="Omar R.F."/>
            <person name="Bergeron M.G."/>
        </authorList>
    </citation>
    <scope>NUCLEOTIDE SEQUENCE [LARGE SCALE GENOMIC DNA]</scope>
    <source>
        <strain evidence="2 3">CCRI-19302</strain>
    </source>
</reference>
<sequence>MNLRIETENDYKENEYVTREAFWNVYRPGCNEHLVLHNLRNSATFIKELDYVIEENNIIIGNIIYTKMIKEGKLCKDIISFGPVSVLPAFQNQGVGSLLITESMQTAKELGYKAVLITGNPKYYQRFGFVSASRYDIHLPNLTLDDEAAFFMAKELVDGYLLSKSGTYYFDTKFDPSDIELANFEKQFPYKEKRKSQAGDL</sequence>
<dbReference type="GO" id="GO:0016747">
    <property type="term" value="F:acyltransferase activity, transferring groups other than amino-acyl groups"/>
    <property type="evidence" value="ECO:0007669"/>
    <property type="project" value="InterPro"/>
</dbReference>
<dbReference type="CDD" id="cd04301">
    <property type="entry name" value="NAT_SF"/>
    <property type="match status" value="1"/>
</dbReference>
<dbReference type="AlphaFoldDB" id="A0A371JK03"/>
<evidence type="ECO:0000313" key="3">
    <source>
        <dbReference type="Proteomes" id="UP000216411"/>
    </source>
</evidence>
<dbReference type="Pfam" id="PF13508">
    <property type="entry name" value="Acetyltransf_7"/>
    <property type="match status" value="1"/>
</dbReference>